<organism evidence="2 3">
    <name type="scientific">Paxillus rubicundulus Ve08.2h10</name>
    <dbReference type="NCBI Taxonomy" id="930991"/>
    <lineage>
        <taxon>Eukaryota</taxon>
        <taxon>Fungi</taxon>
        <taxon>Dikarya</taxon>
        <taxon>Basidiomycota</taxon>
        <taxon>Agaricomycotina</taxon>
        <taxon>Agaricomycetes</taxon>
        <taxon>Agaricomycetidae</taxon>
        <taxon>Boletales</taxon>
        <taxon>Paxilineae</taxon>
        <taxon>Paxillaceae</taxon>
        <taxon>Paxillus</taxon>
    </lineage>
</organism>
<feature type="compositionally biased region" description="Basic and acidic residues" evidence="1">
    <location>
        <begin position="87"/>
        <end position="98"/>
    </location>
</feature>
<dbReference type="HOGENOM" id="CLU_071088_0_0_1"/>
<reference evidence="2 3" key="1">
    <citation type="submission" date="2014-04" db="EMBL/GenBank/DDBJ databases">
        <authorList>
            <consortium name="DOE Joint Genome Institute"/>
            <person name="Kuo A."/>
            <person name="Kohler A."/>
            <person name="Jargeat P."/>
            <person name="Nagy L.G."/>
            <person name="Floudas D."/>
            <person name="Copeland A."/>
            <person name="Barry K.W."/>
            <person name="Cichocki N."/>
            <person name="Veneault-Fourrey C."/>
            <person name="LaButti K."/>
            <person name="Lindquist E.A."/>
            <person name="Lipzen A."/>
            <person name="Lundell T."/>
            <person name="Morin E."/>
            <person name="Murat C."/>
            <person name="Sun H."/>
            <person name="Tunlid A."/>
            <person name="Henrissat B."/>
            <person name="Grigoriev I.V."/>
            <person name="Hibbett D.S."/>
            <person name="Martin F."/>
            <person name="Nordberg H.P."/>
            <person name="Cantor M.N."/>
            <person name="Hua S.X."/>
        </authorList>
    </citation>
    <scope>NUCLEOTIDE SEQUENCE [LARGE SCALE GENOMIC DNA]</scope>
    <source>
        <strain evidence="2 3">Ve08.2h10</strain>
    </source>
</reference>
<feature type="compositionally biased region" description="Low complexity" evidence="1">
    <location>
        <begin position="225"/>
        <end position="241"/>
    </location>
</feature>
<proteinExistence type="predicted"/>
<feature type="compositionally biased region" description="Basic and acidic residues" evidence="1">
    <location>
        <begin position="306"/>
        <end position="315"/>
    </location>
</feature>
<feature type="compositionally biased region" description="Basic and acidic residues" evidence="1">
    <location>
        <begin position="163"/>
        <end position="173"/>
    </location>
</feature>
<dbReference type="Proteomes" id="UP000054538">
    <property type="component" value="Unassembled WGS sequence"/>
</dbReference>
<gene>
    <name evidence="2" type="ORF">PAXRUDRAFT_8482</name>
</gene>
<evidence type="ECO:0000256" key="1">
    <source>
        <dbReference type="SAM" id="MobiDB-lite"/>
    </source>
</evidence>
<accession>A0A0D0DX49</accession>
<dbReference type="OrthoDB" id="3438340at2759"/>
<sequence>MAAQGDIDVETLQAQIDMSMSFAHNLVTSWIKPTQMGQLRSNGTNATQILEEELRRPPRLGVGAPIPAISSEAREASKLKHRLVKSGKKDESLGETKKQALLNSDDEEHKGRPTKRKTKVDPFALEGSKKSRKSNSIFASLSAEAGQQRPVECTSPKDGVVFSKDEIPEEHSRHSQNYPLHATQHYNDRILAREMKQRKDQELLGCPRQGSTSPRPATLPPRVQSPLSPSPTLGSPSSSSRKPSRTFGHSYLLPSPQPLLFSCPWKVPVPANMETPLHFNKPSSRAPDEAKVFRFPLLNLDGPPEPSDKREDDRNPNNSRKKRRRRKKHKAQTSTGTGDN</sequence>
<name>A0A0D0DX49_9AGAM</name>
<dbReference type="InParanoid" id="A0A0D0DX49"/>
<evidence type="ECO:0000313" key="2">
    <source>
        <dbReference type="EMBL" id="KIL00059.1"/>
    </source>
</evidence>
<reference evidence="3" key="2">
    <citation type="submission" date="2015-01" db="EMBL/GenBank/DDBJ databases">
        <title>Evolutionary Origins and Diversification of the Mycorrhizal Mutualists.</title>
        <authorList>
            <consortium name="DOE Joint Genome Institute"/>
            <consortium name="Mycorrhizal Genomics Consortium"/>
            <person name="Kohler A."/>
            <person name="Kuo A."/>
            <person name="Nagy L.G."/>
            <person name="Floudas D."/>
            <person name="Copeland A."/>
            <person name="Barry K.W."/>
            <person name="Cichocki N."/>
            <person name="Veneault-Fourrey C."/>
            <person name="LaButti K."/>
            <person name="Lindquist E.A."/>
            <person name="Lipzen A."/>
            <person name="Lundell T."/>
            <person name="Morin E."/>
            <person name="Murat C."/>
            <person name="Riley R."/>
            <person name="Ohm R."/>
            <person name="Sun H."/>
            <person name="Tunlid A."/>
            <person name="Henrissat B."/>
            <person name="Grigoriev I.V."/>
            <person name="Hibbett D.S."/>
            <person name="Martin F."/>
        </authorList>
    </citation>
    <scope>NUCLEOTIDE SEQUENCE [LARGE SCALE GENOMIC DNA]</scope>
    <source>
        <strain evidence="3">Ve08.2h10</strain>
    </source>
</reference>
<feature type="compositionally biased region" description="Basic residues" evidence="1">
    <location>
        <begin position="319"/>
        <end position="331"/>
    </location>
</feature>
<evidence type="ECO:0000313" key="3">
    <source>
        <dbReference type="Proteomes" id="UP000054538"/>
    </source>
</evidence>
<feature type="compositionally biased region" description="Basic and acidic residues" evidence="1">
    <location>
        <begin position="186"/>
        <end position="202"/>
    </location>
</feature>
<dbReference type="AlphaFoldDB" id="A0A0D0DX49"/>
<feature type="region of interest" description="Disordered" evidence="1">
    <location>
        <begin position="76"/>
        <end position="340"/>
    </location>
</feature>
<protein>
    <submittedName>
        <fullName evidence="2">Uncharacterized protein</fullName>
    </submittedName>
</protein>
<keyword evidence="3" id="KW-1185">Reference proteome</keyword>
<dbReference type="EMBL" id="KN824843">
    <property type="protein sequence ID" value="KIL00059.1"/>
    <property type="molecule type" value="Genomic_DNA"/>
</dbReference>